<evidence type="ECO:0000259" key="3">
    <source>
        <dbReference type="PROSITE" id="PS50977"/>
    </source>
</evidence>
<evidence type="ECO:0000313" key="5">
    <source>
        <dbReference type="Proteomes" id="UP000654482"/>
    </source>
</evidence>
<sequence length="211" mass="23609">MVSSSDTPSRSRNAKITKQQILDAAETAFSRHGLQGTRISEIARSAGVTTAMIHYYFGNKEGLYKTVLQRPALEAGDLFAQLGLEALPPEEALKTFIKAAIVYEALHPYRGMLWFQEASQNQGEYFKLSIESWSKTFSYLQDILERGMAEGSFRQLDPSFTIVHILGVCIFYFNIHENWKHVVPGVDRLGEQMVQGHIENAIALILAGVKA</sequence>
<gene>
    <name evidence="4" type="ORF">IQ249_07125</name>
</gene>
<name>A0A8J7DV92_9CYAN</name>
<dbReference type="RefSeq" id="WP_194028820.1">
    <property type="nucleotide sequence ID" value="NZ_JADEWZ010000008.1"/>
</dbReference>
<dbReference type="AlphaFoldDB" id="A0A8J7DV92"/>
<dbReference type="Pfam" id="PF17938">
    <property type="entry name" value="TetR_C_29"/>
    <property type="match status" value="1"/>
</dbReference>
<dbReference type="InterPro" id="IPR001647">
    <property type="entry name" value="HTH_TetR"/>
</dbReference>
<dbReference type="InterPro" id="IPR036271">
    <property type="entry name" value="Tet_transcr_reg_TetR-rel_C_sf"/>
</dbReference>
<feature type="DNA-binding region" description="H-T-H motif" evidence="2">
    <location>
        <begin position="38"/>
        <end position="57"/>
    </location>
</feature>
<proteinExistence type="predicted"/>
<dbReference type="EMBL" id="JADEWZ010000008">
    <property type="protein sequence ID" value="MBE9115666.1"/>
    <property type="molecule type" value="Genomic_DNA"/>
</dbReference>
<dbReference type="SUPFAM" id="SSF48498">
    <property type="entry name" value="Tetracyclin repressor-like, C-terminal domain"/>
    <property type="match status" value="1"/>
</dbReference>
<dbReference type="InterPro" id="IPR050109">
    <property type="entry name" value="HTH-type_TetR-like_transc_reg"/>
</dbReference>
<comment type="caution">
    <text evidence="4">The sequence shown here is derived from an EMBL/GenBank/DDBJ whole genome shotgun (WGS) entry which is preliminary data.</text>
</comment>
<evidence type="ECO:0000313" key="4">
    <source>
        <dbReference type="EMBL" id="MBE9115666.1"/>
    </source>
</evidence>
<feature type="domain" description="HTH tetR-type" evidence="3">
    <location>
        <begin position="15"/>
        <end position="75"/>
    </location>
</feature>
<dbReference type="PANTHER" id="PTHR30328">
    <property type="entry name" value="TRANSCRIPTIONAL REPRESSOR"/>
    <property type="match status" value="1"/>
</dbReference>
<dbReference type="GO" id="GO:0003677">
    <property type="term" value="F:DNA binding"/>
    <property type="evidence" value="ECO:0007669"/>
    <property type="project" value="UniProtKB-UniRule"/>
</dbReference>
<organism evidence="4 5">
    <name type="scientific">Lusitaniella coriacea LEGE 07157</name>
    <dbReference type="NCBI Taxonomy" id="945747"/>
    <lineage>
        <taxon>Bacteria</taxon>
        <taxon>Bacillati</taxon>
        <taxon>Cyanobacteriota</taxon>
        <taxon>Cyanophyceae</taxon>
        <taxon>Spirulinales</taxon>
        <taxon>Lusitaniellaceae</taxon>
        <taxon>Lusitaniella</taxon>
    </lineage>
</organism>
<accession>A0A8J7DV92</accession>
<dbReference type="InterPro" id="IPR041474">
    <property type="entry name" value="NicS_C"/>
</dbReference>
<dbReference type="PANTHER" id="PTHR30328:SF54">
    <property type="entry name" value="HTH-TYPE TRANSCRIPTIONAL REPRESSOR SCO4008"/>
    <property type="match status" value="1"/>
</dbReference>
<protein>
    <submittedName>
        <fullName evidence="4">TetR/AcrR family transcriptional regulator</fullName>
    </submittedName>
</protein>
<dbReference type="InterPro" id="IPR009057">
    <property type="entry name" value="Homeodomain-like_sf"/>
</dbReference>
<dbReference type="PRINTS" id="PR00455">
    <property type="entry name" value="HTHTETR"/>
</dbReference>
<evidence type="ECO:0000256" key="2">
    <source>
        <dbReference type="PROSITE-ProRule" id="PRU00335"/>
    </source>
</evidence>
<dbReference type="SUPFAM" id="SSF46689">
    <property type="entry name" value="Homeodomain-like"/>
    <property type="match status" value="1"/>
</dbReference>
<evidence type="ECO:0000256" key="1">
    <source>
        <dbReference type="ARBA" id="ARBA00023125"/>
    </source>
</evidence>
<reference evidence="4" key="1">
    <citation type="submission" date="2020-10" db="EMBL/GenBank/DDBJ databases">
        <authorList>
            <person name="Castelo-Branco R."/>
            <person name="Eusebio N."/>
            <person name="Adriana R."/>
            <person name="Vieira A."/>
            <person name="Brugerolle De Fraissinette N."/>
            <person name="Rezende De Castro R."/>
            <person name="Schneider M.P."/>
            <person name="Vasconcelos V."/>
            <person name="Leao P.N."/>
        </authorList>
    </citation>
    <scope>NUCLEOTIDE SEQUENCE</scope>
    <source>
        <strain evidence="4">LEGE 07157</strain>
    </source>
</reference>
<dbReference type="Pfam" id="PF00440">
    <property type="entry name" value="TetR_N"/>
    <property type="match status" value="1"/>
</dbReference>
<dbReference type="PROSITE" id="PS50977">
    <property type="entry name" value="HTH_TETR_2"/>
    <property type="match status" value="1"/>
</dbReference>
<keyword evidence="5" id="KW-1185">Reference proteome</keyword>
<dbReference type="Proteomes" id="UP000654482">
    <property type="component" value="Unassembled WGS sequence"/>
</dbReference>
<dbReference type="Gene3D" id="1.10.357.10">
    <property type="entry name" value="Tetracycline Repressor, domain 2"/>
    <property type="match status" value="1"/>
</dbReference>
<dbReference type="GO" id="GO:0006355">
    <property type="term" value="P:regulation of DNA-templated transcription"/>
    <property type="evidence" value="ECO:0007669"/>
    <property type="project" value="UniProtKB-ARBA"/>
</dbReference>
<keyword evidence="1 2" id="KW-0238">DNA-binding</keyword>